<organism evidence="2 3">
    <name type="scientific">Bradyrhizobium diazoefficiens</name>
    <dbReference type="NCBI Taxonomy" id="1355477"/>
    <lineage>
        <taxon>Bacteria</taxon>
        <taxon>Pseudomonadati</taxon>
        <taxon>Pseudomonadota</taxon>
        <taxon>Alphaproteobacteria</taxon>
        <taxon>Hyphomicrobiales</taxon>
        <taxon>Nitrobacteraceae</taxon>
        <taxon>Bradyrhizobium</taxon>
    </lineage>
</organism>
<proteinExistence type="predicted"/>
<evidence type="ECO:0000313" key="2">
    <source>
        <dbReference type="EMBL" id="BAR62246.1"/>
    </source>
</evidence>
<protein>
    <submittedName>
        <fullName evidence="2">Uncharacterized protein</fullName>
    </submittedName>
</protein>
<evidence type="ECO:0000313" key="3">
    <source>
        <dbReference type="Proteomes" id="UP000063308"/>
    </source>
</evidence>
<reference evidence="2 3" key="1">
    <citation type="submission" date="2014-11" db="EMBL/GenBank/DDBJ databases">
        <title>Symbiosis island explosion on the genome of extra-slow-growing strains of soybean bradyrhizobia with massive insertion sequences.</title>
        <authorList>
            <person name="Iida T."/>
            <person name="Minamisawa K."/>
        </authorList>
    </citation>
    <scope>NUCLEOTIDE SEQUENCE [LARGE SCALE GENOMIC DNA]</scope>
    <source>
        <strain evidence="2 3">NK6</strain>
    </source>
</reference>
<sequence>MATRDRRLRSRTGRSTLEGAFGAGGAGKWNGALR</sequence>
<dbReference type="EMBL" id="AP014685">
    <property type="protein sequence ID" value="BAR62246.1"/>
    <property type="molecule type" value="Genomic_DNA"/>
</dbReference>
<feature type="compositionally biased region" description="Basic residues" evidence="1">
    <location>
        <begin position="1"/>
        <end position="12"/>
    </location>
</feature>
<feature type="region of interest" description="Disordered" evidence="1">
    <location>
        <begin position="1"/>
        <end position="34"/>
    </location>
</feature>
<dbReference type="AlphaFoldDB" id="A0A0E4BVS9"/>
<gene>
    <name evidence="2" type="ORF">NK6_9103</name>
</gene>
<accession>A0A0E4BVS9</accession>
<dbReference type="Proteomes" id="UP000063308">
    <property type="component" value="Chromosome"/>
</dbReference>
<name>A0A0E4BVS9_9BRAD</name>
<evidence type="ECO:0000256" key="1">
    <source>
        <dbReference type="SAM" id="MobiDB-lite"/>
    </source>
</evidence>